<proteinExistence type="inferred from homology"/>
<dbReference type="RefSeq" id="WP_200465113.1">
    <property type="nucleotide sequence ID" value="NZ_JAENRR010000023.1"/>
</dbReference>
<evidence type="ECO:0000256" key="3">
    <source>
        <dbReference type="HAMAP-Rule" id="MF_01927"/>
    </source>
</evidence>
<keyword evidence="2 3" id="KW-0378">Hydrolase</keyword>
<dbReference type="NCBIfam" id="NF004684">
    <property type="entry name" value="PRK06027.1"/>
    <property type="match status" value="1"/>
</dbReference>
<dbReference type="InterPro" id="IPR041729">
    <property type="entry name" value="Formyl-FH4-Hydrolase_C"/>
</dbReference>
<dbReference type="EC" id="3.5.1.10" evidence="3 4"/>
<feature type="domain" description="ACT" evidence="5">
    <location>
        <begin position="6"/>
        <end position="87"/>
    </location>
</feature>
<dbReference type="GO" id="GO:0008864">
    <property type="term" value="F:formyltetrahydrofolate deformylase activity"/>
    <property type="evidence" value="ECO:0007669"/>
    <property type="project" value="UniProtKB-EC"/>
</dbReference>
<comment type="pathway">
    <text evidence="3">Purine metabolism; IMP biosynthesis via de novo pathway; formate from 10-formyl-5,6,7,8-tetrahydrofolate: step 1/1.</text>
</comment>
<gene>
    <name evidence="3 6" type="primary">purU</name>
    <name evidence="6" type="ORF">JIV24_11125</name>
</gene>
<comment type="similarity">
    <text evidence="3">Belongs to the PurU family.</text>
</comment>
<protein>
    <recommendedName>
        <fullName evidence="3 4">Formyltetrahydrofolate deformylase</fullName>
        <ecNumber evidence="3 4">3.5.1.10</ecNumber>
    </recommendedName>
    <alternativeName>
        <fullName evidence="3">Formyl-FH(4) hydrolase</fullName>
    </alternativeName>
</protein>
<dbReference type="Pfam" id="PF01842">
    <property type="entry name" value="ACT"/>
    <property type="match status" value="1"/>
</dbReference>
<sequence length="285" mass="32516">MQNTAIIRIHCPDQPGIVSRVTNFISTHNGNILFLDQHTDRAEKRFFMRVEWDLDGFAIDANSIEEVFTRAIAEPMEMVWTLNFSSQIPRMAIFVSRASHCLYDLLARYSAGELNVEIPLIISNHKDLEIVAKQFDIPYYHLPLTKENKAETEAEQIRLCSEYKVDFIVLARYMQILSPEFNAQYPDRIINIHHSFLPAFAGAKPYHAAHSRGVKLIGATGHYVTSDLDAGPIIEQDVVKISHHDTVKSLVQKGKDVEKMVLSRAVQAHIERKTLVYKNKTIIFA</sequence>
<name>A0ABS1HJM8_9BACT</name>
<evidence type="ECO:0000259" key="5">
    <source>
        <dbReference type="PROSITE" id="PS51671"/>
    </source>
</evidence>
<keyword evidence="7" id="KW-1185">Reference proteome</keyword>
<dbReference type="InterPro" id="IPR002376">
    <property type="entry name" value="Formyl_transf_N"/>
</dbReference>
<dbReference type="Pfam" id="PF00551">
    <property type="entry name" value="Formyl_trans_N"/>
    <property type="match status" value="1"/>
</dbReference>
<keyword evidence="1 3" id="KW-0554">One-carbon metabolism</keyword>
<dbReference type="Gene3D" id="3.30.70.260">
    <property type="match status" value="1"/>
</dbReference>
<evidence type="ECO:0000313" key="6">
    <source>
        <dbReference type="EMBL" id="MBK3517885.1"/>
    </source>
</evidence>
<comment type="catalytic activity">
    <reaction evidence="3">
        <text>(6R)-10-formyltetrahydrofolate + H2O = (6S)-5,6,7,8-tetrahydrofolate + formate + H(+)</text>
        <dbReference type="Rhea" id="RHEA:19833"/>
        <dbReference type="ChEBI" id="CHEBI:15377"/>
        <dbReference type="ChEBI" id="CHEBI:15378"/>
        <dbReference type="ChEBI" id="CHEBI:15740"/>
        <dbReference type="ChEBI" id="CHEBI:57453"/>
        <dbReference type="ChEBI" id="CHEBI:195366"/>
        <dbReference type="EC" id="3.5.1.10"/>
    </reaction>
</comment>
<dbReference type="InterPro" id="IPR004810">
    <property type="entry name" value="PurU"/>
</dbReference>
<evidence type="ECO:0000256" key="4">
    <source>
        <dbReference type="NCBIfam" id="TIGR00655"/>
    </source>
</evidence>
<dbReference type="SUPFAM" id="SSF53328">
    <property type="entry name" value="Formyltransferase"/>
    <property type="match status" value="1"/>
</dbReference>
<dbReference type="HAMAP" id="MF_01927">
    <property type="entry name" value="PurU"/>
    <property type="match status" value="1"/>
</dbReference>
<dbReference type="InterPro" id="IPR044074">
    <property type="entry name" value="PurU_ACT"/>
</dbReference>
<keyword evidence="3" id="KW-0658">Purine biosynthesis</keyword>
<evidence type="ECO:0000313" key="7">
    <source>
        <dbReference type="Proteomes" id="UP000605676"/>
    </source>
</evidence>
<dbReference type="EMBL" id="JAENRR010000023">
    <property type="protein sequence ID" value="MBK3517885.1"/>
    <property type="molecule type" value="Genomic_DNA"/>
</dbReference>
<dbReference type="Gene3D" id="3.40.50.170">
    <property type="entry name" value="Formyl transferase, N-terminal domain"/>
    <property type="match status" value="1"/>
</dbReference>
<dbReference type="PRINTS" id="PR01575">
    <property type="entry name" value="FFH4HYDRLASE"/>
</dbReference>
<dbReference type="PROSITE" id="PS51671">
    <property type="entry name" value="ACT"/>
    <property type="match status" value="1"/>
</dbReference>
<accession>A0ABS1HJM8</accession>
<dbReference type="NCBIfam" id="TIGR00655">
    <property type="entry name" value="PurU"/>
    <property type="match status" value="1"/>
</dbReference>
<dbReference type="PIRSF" id="PIRSF036480">
    <property type="entry name" value="FormyFH4_hydr"/>
    <property type="match status" value="1"/>
</dbReference>
<dbReference type="InterPro" id="IPR036477">
    <property type="entry name" value="Formyl_transf_N_sf"/>
</dbReference>
<dbReference type="PANTHER" id="PTHR42706">
    <property type="entry name" value="FORMYLTETRAHYDROFOLATE DEFORMYLASE"/>
    <property type="match status" value="1"/>
</dbReference>
<comment type="caution">
    <text evidence="6">The sequence shown here is derived from an EMBL/GenBank/DDBJ whole genome shotgun (WGS) entry which is preliminary data.</text>
</comment>
<dbReference type="Proteomes" id="UP000605676">
    <property type="component" value="Unassembled WGS sequence"/>
</dbReference>
<organism evidence="6 7">
    <name type="scientific">Carboxylicivirga marina</name>
    <dbReference type="NCBI Taxonomy" id="2800988"/>
    <lineage>
        <taxon>Bacteria</taxon>
        <taxon>Pseudomonadati</taxon>
        <taxon>Bacteroidota</taxon>
        <taxon>Bacteroidia</taxon>
        <taxon>Marinilabiliales</taxon>
        <taxon>Marinilabiliaceae</taxon>
        <taxon>Carboxylicivirga</taxon>
    </lineage>
</organism>
<evidence type="ECO:0000256" key="1">
    <source>
        <dbReference type="ARBA" id="ARBA00022563"/>
    </source>
</evidence>
<evidence type="ECO:0000256" key="2">
    <source>
        <dbReference type="ARBA" id="ARBA00022801"/>
    </source>
</evidence>
<feature type="active site" evidence="3">
    <location>
        <position position="229"/>
    </location>
</feature>
<dbReference type="PANTHER" id="PTHR42706:SF1">
    <property type="entry name" value="FORMYLTETRAHYDROFOLATE DEFORMYLASE 2, MITOCHONDRIAL"/>
    <property type="match status" value="1"/>
</dbReference>
<dbReference type="CDD" id="cd08648">
    <property type="entry name" value="FMT_core_Formyl-FH4-Hydrolase_C"/>
    <property type="match status" value="1"/>
</dbReference>
<dbReference type="InterPro" id="IPR045865">
    <property type="entry name" value="ACT-like_dom_sf"/>
</dbReference>
<reference evidence="6 7" key="1">
    <citation type="submission" date="2021-01" db="EMBL/GenBank/DDBJ databases">
        <title>Carboxyliciviraga sp.nov., isolated from coastal sediments.</title>
        <authorList>
            <person name="Lu D."/>
            <person name="Zhang T."/>
        </authorList>
    </citation>
    <scope>NUCLEOTIDE SEQUENCE [LARGE SCALE GENOMIC DNA]</scope>
    <source>
        <strain evidence="6 7">N1Y132</strain>
    </source>
</reference>
<dbReference type="CDD" id="cd04875">
    <property type="entry name" value="ACT_F4HF-DF"/>
    <property type="match status" value="1"/>
</dbReference>
<dbReference type="SUPFAM" id="SSF55021">
    <property type="entry name" value="ACT-like"/>
    <property type="match status" value="1"/>
</dbReference>
<comment type="function">
    <text evidence="3">Catalyzes the hydrolysis of 10-formyltetrahydrofolate (formyl-FH4) to formate and tetrahydrofolate (FH4).</text>
</comment>
<dbReference type="InterPro" id="IPR002912">
    <property type="entry name" value="ACT_dom"/>
</dbReference>